<accession>A0A2W1NDI9</accession>
<sequence length="66" mass="7563">MAEQLAVHETMELHELMMFKTTCMTKSSTMQKLAEDEELRTLMQQDAEQSSRAVNALQTLLSRTQS</sequence>
<keyword evidence="2" id="KW-1185">Reference proteome</keyword>
<evidence type="ECO:0000313" key="2">
    <source>
        <dbReference type="Proteomes" id="UP000214746"/>
    </source>
</evidence>
<organism evidence="1 2">
    <name type="scientific">Paenibacillus xerothermodurans</name>
    <dbReference type="NCBI Taxonomy" id="1977292"/>
    <lineage>
        <taxon>Bacteria</taxon>
        <taxon>Bacillati</taxon>
        <taxon>Bacillota</taxon>
        <taxon>Bacilli</taxon>
        <taxon>Bacillales</taxon>
        <taxon>Paenibacillaceae</taxon>
        <taxon>Paenibacillus</taxon>
    </lineage>
</organism>
<comment type="caution">
    <text evidence="1">The sequence shown here is derived from an EMBL/GenBank/DDBJ whole genome shotgun (WGS) entry which is preliminary data.</text>
</comment>
<dbReference type="Gene3D" id="1.20.1260.10">
    <property type="match status" value="1"/>
</dbReference>
<name>A0A2W1NDI9_PAEXE</name>
<dbReference type="InterPro" id="IPR012347">
    <property type="entry name" value="Ferritin-like"/>
</dbReference>
<dbReference type="OrthoDB" id="2356617at2"/>
<dbReference type="AlphaFoldDB" id="A0A2W1NDI9"/>
<dbReference type="EMBL" id="NHRJ02000002">
    <property type="protein sequence ID" value="PZE21680.1"/>
    <property type="molecule type" value="Genomic_DNA"/>
</dbReference>
<dbReference type="Proteomes" id="UP000214746">
    <property type="component" value="Unassembled WGS sequence"/>
</dbReference>
<gene>
    <name evidence="1" type="ORF">CBW46_004470</name>
</gene>
<reference evidence="1" key="1">
    <citation type="submission" date="2018-06" db="EMBL/GenBank/DDBJ databases">
        <title>Paenibacillus xerothermodurans sp. nov. an extremely dry heat resistant spore forming bacterium isolated from the soil of Cape Canaveral, Florida.</title>
        <authorList>
            <person name="Seuylemezian A."/>
            <person name="Kaur N."/>
            <person name="Patil P."/>
            <person name="Patil P."/>
            <person name="Mayilraj S."/>
            <person name="Vaishampayan P."/>
        </authorList>
    </citation>
    <scope>NUCLEOTIDE SEQUENCE [LARGE SCALE GENOMIC DNA]</scope>
    <source>
        <strain evidence="1">ATCC 27380</strain>
    </source>
</reference>
<proteinExistence type="predicted"/>
<protein>
    <submittedName>
        <fullName evidence="1">Spore coat protein</fullName>
    </submittedName>
</protein>
<evidence type="ECO:0000313" key="1">
    <source>
        <dbReference type="EMBL" id="PZE21680.1"/>
    </source>
</evidence>